<dbReference type="Proteomes" id="UP000712713">
    <property type="component" value="Unassembled WGS sequence"/>
</dbReference>
<dbReference type="PANTHER" id="PTHR33885:SF3">
    <property type="entry name" value="PHAGE SHOCK PROTEIN C"/>
    <property type="match status" value="1"/>
</dbReference>
<keyword evidence="4 6" id="KW-1133">Transmembrane helix</keyword>
<evidence type="ECO:0000313" key="8">
    <source>
        <dbReference type="EMBL" id="HJE51477.1"/>
    </source>
</evidence>
<evidence type="ECO:0000259" key="7">
    <source>
        <dbReference type="Pfam" id="PF04024"/>
    </source>
</evidence>
<evidence type="ECO:0000256" key="6">
    <source>
        <dbReference type="SAM" id="Phobius"/>
    </source>
</evidence>
<evidence type="ECO:0000256" key="2">
    <source>
        <dbReference type="ARBA" id="ARBA00022475"/>
    </source>
</evidence>
<keyword evidence="5 6" id="KW-0472">Membrane</keyword>
<dbReference type="InterPro" id="IPR007168">
    <property type="entry name" value="Phageshock_PspC_N"/>
</dbReference>
<dbReference type="PANTHER" id="PTHR33885">
    <property type="entry name" value="PHAGE SHOCK PROTEIN C"/>
    <property type="match status" value="1"/>
</dbReference>
<evidence type="ECO:0000256" key="5">
    <source>
        <dbReference type="ARBA" id="ARBA00023136"/>
    </source>
</evidence>
<comment type="caution">
    <text evidence="8">The sequence shown here is derived from an EMBL/GenBank/DDBJ whole genome shotgun (WGS) entry which is preliminary data.</text>
</comment>
<dbReference type="Pfam" id="PF04024">
    <property type="entry name" value="PspC"/>
    <property type="match status" value="1"/>
</dbReference>
<gene>
    <name evidence="8" type="ORF">K8V15_05795</name>
</gene>
<evidence type="ECO:0000256" key="3">
    <source>
        <dbReference type="ARBA" id="ARBA00022692"/>
    </source>
</evidence>
<reference evidence="8" key="1">
    <citation type="journal article" date="2021" name="PeerJ">
        <title>Extensive microbial diversity within the chicken gut microbiome revealed by metagenomics and culture.</title>
        <authorList>
            <person name="Gilroy R."/>
            <person name="Ravi A."/>
            <person name="Getino M."/>
            <person name="Pursley I."/>
            <person name="Horton D.L."/>
            <person name="Alikhan N.F."/>
            <person name="Baker D."/>
            <person name="Gharbi K."/>
            <person name="Hall N."/>
            <person name="Watson M."/>
            <person name="Adriaenssens E.M."/>
            <person name="Foster-Nyarko E."/>
            <person name="Jarju S."/>
            <person name="Secka A."/>
            <person name="Antonio M."/>
            <person name="Oren A."/>
            <person name="Chaudhuri R.R."/>
            <person name="La Ragione R."/>
            <person name="Hildebrand F."/>
            <person name="Pallen M.J."/>
        </authorList>
    </citation>
    <scope>NUCLEOTIDE SEQUENCE</scope>
    <source>
        <strain evidence="8">ChiGjej3B3-7470</strain>
    </source>
</reference>
<protein>
    <submittedName>
        <fullName evidence="8">PspC domain-containing protein</fullName>
    </submittedName>
</protein>
<keyword evidence="2" id="KW-1003">Cell membrane</keyword>
<evidence type="ECO:0000256" key="1">
    <source>
        <dbReference type="ARBA" id="ARBA00004162"/>
    </source>
</evidence>
<dbReference type="InterPro" id="IPR052027">
    <property type="entry name" value="PspC"/>
</dbReference>
<proteinExistence type="predicted"/>
<dbReference type="EMBL" id="DYZF01000145">
    <property type="protein sequence ID" value="HJE51477.1"/>
    <property type="molecule type" value="Genomic_DNA"/>
</dbReference>
<accession>A0A921ENU1</accession>
<comment type="subcellular location">
    <subcellularLocation>
        <location evidence="1">Cell membrane</location>
        <topology evidence="1">Single-pass membrane protein</topology>
    </subcellularLocation>
</comment>
<feature type="domain" description="Phage shock protein PspC N-terminal" evidence="7">
    <location>
        <begin position="3"/>
        <end position="57"/>
    </location>
</feature>
<dbReference type="GO" id="GO:0005886">
    <property type="term" value="C:plasma membrane"/>
    <property type="evidence" value="ECO:0007669"/>
    <property type="project" value="UniProtKB-SubCell"/>
</dbReference>
<evidence type="ECO:0000313" key="9">
    <source>
        <dbReference type="Proteomes" id="UP000712713"/>
    </source>
</evidence>
<keyword evidence="3 6" id="KW-0812">Transmembrane</keyword>
<organism evidence="8 9">
    <name type="scientific">Tessaracoccus flavescens</name>
    <dbReference type="NCBI Taxonomy" id="399497"/>
    <lineage>
        <taxon>Bacteria</taxon>
        <taxon>Bacillati</taxon>
        <taxon>Actinomycetota</taxon>
        <taxon>Actinomycetes</taxon>
        <taxon>Propionibacteriales</taxon>
        <taxon>Propionibacteriaceae</taxon>
        <taxon>Tessaracoccus</taxon>
    </lineage>
</organism>
<reference evidence="8" key="2">
    <citation type="submission" date="2021-09" db="EMBL/GenBank/DDBJ databases">
        <authorList>
            <person name="Gilroy R."/>
        </authorList>
    </citation>
    <scope>NUCLEOTIDE SEQUENCE</scope>
    <source>
        <strain evidence="8">ChiGjej3B3-7470</strain>
    </source>
</reference>
<feature type="transmembrane region" description="Helical" evidence="6">
    <location>
        <begin position="31"/>
        <end position="53"/>
    </location>
</feature>
<name>A0A921ENU1_9ACTN</name>
<evidence type="ECO:0000256" key="4">
    <source>
        <dbReference type="ARBA" id="ARBA00022989"/>
    </source>
</evidence>
<sequence>MNITRSNDGMIAGVAAGLARALNVDATIVRLAFVLITLLGGSGVLLYIIAWVIMPRETGGTIAEEQFRKAKTWYDDRNAPKPPQY</sequence>
<dbReference type="AlphaFoldDB" id="A0A921ENU1"/>